<feature type="region of interest" description="Disordered" evidence="1">
    <location>
        <begin position="180"/>
        <end position="201"/>
    </location>
</feature>
<reference evidence="2 3" key="1">
    <citation type="submission" date="2019-03" db="EMBL/GenBank/DDBJ databases">
        <title>Genomic Encyclopedia of Type Strains, Phase IV (KMG-IV): sequencing the most valuable type-strain genomes for metagenomic binning, comparative biology and taxonomic classification.</title>
        <authorList>
            <person name="Goeker M."/>
        </authorList>
    </citation>
    <scope>NUCLEOTIDE SEQUENCE [LARGE SCALE GENOMIC DNA]</scope>
    <source>
        <strain evidence="2 3">DSM 21667</strain>
    </source>
</reference>
<name>A0A4R6Z7E8_9GAMM</name>
<keyword evidence="3" id="KW-1185">Reference proteome</keyword>
<dbReference type="OrthoDB" id="3698720at2"/>
<organism evidence="2 3">
    <name type="scientific">Tahibacter aquaticus</name>
    <dbReference type="NCBI Taxonomy" id="520092"/>
    <lineage>
        <taxon>Bacteria</taxon>
        <taxon>Pseudomonadati</taxon>
        <taxon>Pseudomonadota</taxon>
        <taxon>Gammaproteobacteria</taxon>
        <taxon>Lysobacterales</taxon>
        <taxon>Rhodanobacteraceae</taxon>
        <taxon>Tahibacter</taxon>
    </lineage>
</organism>
<evidence type="ECO:0000313" key="3">
    <source>
        <dbReference type="Proteomes" id="UP000295293"/>
    </source>
</evidence>
<dbReference type="Proteomes" id="UP000295293">
    <property type="component" value="Unassembled WGS sequence"/>
</dbReference>
<accession>A0A4R6Z7E8</accession>
<dbReference type="EMBL" id="SNZH01000002">
    <property type="protein sequence ID" value="TDR47738.1"/>
    <property type="molecule type" value="Genomic_DNA"/>
</dbReference>
<proteinExistence type="predicted"/>
<sequence length="201" mass="22015">MKPSAIHALSYLDSQDIVRWFGTEMALSEGQQARIWNEAEARWQVECGPAVWTHPSVPFLQLTHIEVQLRNGAQARLLSQLDDGSGYYGLYLVEIDKAAEPGNEEPGSIFRTRELAELPVGPATTAILRQNGPNAVIEACIRVGRHEIRLLAAEVYDRATGVFDIVEGDESILLQLDGARPGHLPQQTASSPAASGERSYP</sequence>
<comment type="caution">
    <text evidence="2">The sequence shown here is derived from an EMBL/GenBank/DDBJ whole genome shotgun (WGS) entry which is preliminary data.</text>
</comment>
<protein>
    <submittedName>
        <fullName evidence="2">Uncharacterized protein</fullName>
    </submittedName>
</protein>
<evidence type="ECO:0000313" key="2">
    <source>
        <dbReference type="EMBL" id="TDR47738.1"/>
    </source>
</evidence>
<gene>
    <name evidence="2" type="ORF">DFR29_102398</name>
</gene>
<dbReference type="RefSeq" id="WP_133817448.1">
    <property type="nucleotide sequence ID" value="NZ_SNZH01000002.1"/>
</dbReference>
<evidence type="ECO:0000256" key="1">
    <source>
        <dbReference type="SAM" id="MobiDB-lite"/>
    </source>
</evidence>
<dbReference type="AlphaFoldDB" id="A0A4R6Z7E8"/>